<keyword evidence="3" id="KW-1185">Reference proteome</keyword>
<evidence type="ECO:0000313" key="2">
    <source>
        <dbReference type="EMBL" id="MDG0815596.1"/>
    </source>
</evidence>
<name>A0ABT6DIA7_9BACT</name>
<comment type="caution">
    <text evidence="2">The sequence shown here is derived from an EMBL/GenBank/DDBJ whole genome shotgun (WGS) entry which is preliminary data.</text>
</comment>
<protein>
    <submittedName>
        <fullName evidence="2">Uncharacterized protein</fullName>
    </submittedName>
</protein>
<gene>
    <name evidence="2" type="ORF">NWE73_04415</name>
</gene>
<dbReference type="RefSeq" id="WP_277577071.1">
    <property type="nucleotide sequence ID" value="NZ_JANRMI010000001.1"/>
</dbReference>
<evidence type="ECO:0000313" key="3">
    <source>
        <dbReference type="Proteomes" id="UP001152321"/>
    </source>
</evidence>
<sequence>MKFTAQSVTGFLTVFLPALFLTTQVFANNNASVASSTTTVQDPRHGSIFSGFVQASRSTSLYDFQDGTRKDGMDYAARFNMKLTKDYTLRLDGGYSQDLVDPQGDDFGDTSLGLLRAPVALGKLIMMGYKVGVVAPTSKASRTLQNMQGAVSGSVSVSINPERLIQGLSIVSGLSLRRNFHQYDTAMNGAVNTQYSSSQSISVGYDWASGVSISGEFIHKNGLTYQNNIKESFEHTEELGYSINDAFAVAVGHTNSGNALKANGVDSNVALIDENSSLVYGSLTVAF</sequence>
<organism evidence="2 3">
    <name type="scientific">Bdellovibrio svalbardensis</name>
    <dbReference type="NCBI Taxonomy" id="2972972"/>
    <lineage>
        <taxon>Bacteria</taxon>
        <taxon>Pseudomonadati</taxon>
        <taxon>Bdellovibrionota</taxon>
        <taxon>Bdellovibrionia</taxon>
        <taxon>Bdellovibrionales</taxon>
        <taxon>Pseudobdellovibrionaceae</taxon>
        <taxon>Bdellovibrio</taxon>
    </lineage>
</organism>
<dbReference type="Proteomes" id="UP001152321">
    <property type="component" value="Unassembled WGS sequence"/>
</dbReference>
<feature type="signal peptide" evidence="1">
    <location>
        <begin position="1"/>
        <end position="27"/>
    </location>
</feature>
<feature type="chain" id="PRO_5046626591" evidence="1">
    <location>
        <begin position="28"/>
        <end position="287"/>
    </location>
</feature>
<keyword evidence="1" id="KW-0732">Signal</keyword>
<dbReference type="EMBL" id="JANRMI010000001">
    <property type="protein sequence ID" value="MDG0815596.1"/>
    <property type="molecule type" value="Genomic_DNA"/>
</dbReference>
<evidence type="ECO:0000256" key="1">
    <source>
        <dbReference type="SAM" id="SignalP"/>
    </source>
</evidence>
<reference evidence="2" key="1">
    <citation type="submission" date="2022-08" db="EMBL/GenBank/DDBJ databases">
        <title>Novel Bdellovibrio Species Isolated from Svalbard: Designation Bdellovibrio svalbardensis.</title>
        <authorList>
            <person name="Mitchell R.J."/>
            <person name="Choi S.Y."/>
        </authorList>
    </citation>
    <scope>NUCLEOTIDE SEQUENCE</scope>
    <source>
        <strain evidence="2">PAP01</strain>
    </source>
</reference>
<proteinExistence type="predicted"/>
<accession>A0ABT6DIA7</accession>